<gene>
    <name evidence="1" type="primary">ycf88</name>
</gene>
<geneLocation type="chloroplast" evidence="1"/>
<reference evidence="1" key="1">
    <citation type="journal article" date="2018" name="Adv. Bot. Res.">
        <title>Evolution of the Plastid Genomes in Diatoms.</title>
        <authorList>
            <person name="Yu M."/>
            <person name="Ashworth M.P."/>
            <person name="Hajrah N.H."/>
            <person name="Khiyami M.A."/>
            <person name="Sabir M.J."/>
            <person name="Alhebshi A.M."/>
            <person name="Al-Malki A.L."/>
            <person name="Sabir J.S.M."/>
            <person name="Theriot E.C."/>
            <person name="Jansen R.K."/>
        </authorList>
    </citation>
    <scope>NUCLEOTIDE SEQUENCE</scope>
</reference>
<accession>A0A2U9NT87</accession>
<keyword evidence="1" id="KW-0150">Chloroplast</keyword>
<dbReference type="AlphaFoldDB" id="A0A2U9NT87"/>
<evidence type="ECO:0000313" key="1">
    <source>
        <dbReference type="EMBL" id="AWT40353.1"/>
    </source>
</evidence>
<keyword evidence="1" id="KW-0934">Plastid</keyword>
<dbReference type="EMBL" id="MG755807">
    <property type="protein sequence ID" value="AWT40353.1"/>
    <property type="molecule type" value="Genomic_DNA"/>
</dbReference>
<dbReference type="GeneID" id="36960284"/>
<name>A0A2U9NT87_9STRA</name>
<organism evidence="1">
    <name type="scientific">Astrosyne radiata</name>
    <dbReference type="NCBI Taxonomy" id="1158023"/>
    <lineage>
        <taxon>Eukaryota</taxon>
        <taxon>Sar</taxon>
        <taxon>Stramenopiles</taxon>
        <taxon>Ochrophyta</taxon>
        <taxon>Bacillariophyta</taxon>
        <taxon>Fragilariophyceae</taxon>
        <taxon>Fragilariophycidae</taxon>
        <taxon>Cyclophorales</taxon>
        <taxon>Cyclophoraceae</taxon>
        <taxon>Astrosyne</taxon>
    </lineage>
</organism>
<protein>
    <submittedName>
        <fullName evidence="1">Uncharacterized protein</fullName>
    </submittedName>
</protein>
<sequence length="154" mass="18340">MCFVMRSVALSQITPKKFAPKITKNVIDIKLKQLRPYPHISNIPISHKKFCIKYRNLLSNSTKAVLSTLQYKPILYVIEDLKSFLSSNFFERYLFLSSLYSIIKWLEVNKQVHYFNIWIYDISIFENENIQQNLYAQNLKNETVIEFILSYQTQ</sequence>
<proteinExistence type="predicted"/>
<dbReference type="RefSeq" id="YP_009497640.1">
    <property type="nucleotide sequence ID" value="NC_038008.1"/>
</dbReference>